<evidence type="ECO:0000259" key="9">
    <source>
        <dbReference type="PROSITE" id="PS50038"/>
    </source>
</evidence>
<protein>
    <submittedName>
        <fullName evidence="10">Membrane frizzled-related protein</fullName>
    </submittedName>
</protein>
<dbReference type="Gene3D" id="1.10.2000.10">
    <property type="entry name" value="Frizzled cysteine-rich domain"/>
    <property type="match status" value="1"/>
</dbReference>
<dbReference type="InterPro" id="IPR035914">
    <property type="entry name" value="Sperma_CUB_dom_sf"/>
</dbReference>
<dbReference type="InterPro" id="IPR036055">
    <property type="entry name" value="LDL_receptor-like_sf"/>
</dbReference>
<dbReference type="SUPFAM" id="SSF49854">
    <property type="entry name" value="Spermadhesin, CUB domain"/>
    <property type="match status" value="1"/>
</dbReference>
<evidence type="ECO:0000313" key="10">
    <source>
        <dbReference type="EMBL" id="KAF6267028.1"/>
    </source>
</evidence>
<feature type="domain" description="FZ" evidence="9">
    <location>
        <begin position="387"/>
        <end position="454"/>
    </location>
</feature>
<dbReference type="AlphaFoldDB" id="A0A7J7QT02"/>
<feature type="compositionally biased region" description="Low complexity" evidence="6">
    <location>
        <begin position="112"/>
        <end position="124"/>
    </location>
</feature>
<dbReference type="PROSITE" id="PS50068">
    <property type="entry name" value="LDLRA_2"/>
    <property type="match status" value="1"/>
</dbReference>
<feature type="disulfide bond" evidence="5">
    <location>
        <begin position="263"/>
        <end position="281"/>
    </location>
</feature>
<dbReference type="InterPro" id="IPR002172">
    <property type="entry name" value="LDrepeatLR_classA_rpt"/>
</dbReference>
<comment type="caution">
    <text evidence="4">Lacks conserved residue(s) required for the propagation of feature annotation.</text>
</comment>
<sequence length="454" mass="47130">MRDGADTVLRVESAELSQTEFCNPAFEPEWGPPHPPPASWGDARRPARAAWHGWRPGGLPPDWHFGGLCALLLASLLLGLLGLVAVLLAQLQAAPPPGASSPPLPARGLGISGTPAATATSGTPKGQREAGLSLAPQASCGGLLLGPQGVFSSPNYPDPYPPDTHCVWHIRVPADRAIQLRIEALGTEGTASCLFDRLEISPEPEGPLLRLCGRDPPPTLHTNASRLRVAFVSDSSVEGRGFRAWFQAVARGRGSCAQDEVACDQLTCLPPGSACDGLPRCADGRDQGDCSTPSGASGSVGQSRHPASSPRAPGWPCSSGQAVAPGASRPPTGPWTPQRSPVGPRGPPARTRGVGAGCVTCGQTVQRAAPPSAAPCRPLQSLARLPCYPSLRRLLCGLLVPRCTPLGSVLPPCRSVCQEAEHRCQSGLALLGTPWPFNCNRLPEAAGVEACAQP</sequence>
<dbReference type="PROSITE" id="PS01180">
    <property type="entry name" value="CUB"/>
    <property type="match status" value="1"/>
</dbReference>
<dbReference type="PROSITE" id="PS50038">
    <property type="entry name" value="FZ"/>
    <property type="match status" value="1"/>
</dbReference>
<dbReference type="Pfam" id="PF01392">
    <property type="entry name" value="Fz"/>
    <property type="match status" value="1"/>
</dbReference>
<keyword evidence="7" id="KW-0472">Membrane</keyword>
<dbReference type="EMBL" id="JACAGB010000162">
    <property type="protein sequence ID" value="KAF6267028.1"/>
    <property type="molecule type" value="Genomic_DNA"/>
</dbReference>
<dbReference type="CDD" id="cd07066">
    <property type="entry name" value="CRD_FZ"/>
    <property type="match status" value="1"/>
</dbReference>
<evidence type="ECO:0000256" key="3">
    <source>
        <dbReference type="ARBA" id="ARBA00023157"/>
    </source>
</evidence>
<keyword evidence="7" id="KW-1133">Transmembrane helix</keyword>
<dbReference type="SMART" id="SM00042">
    <property type="entry name" value="CUB"/>
    <property type="match status" value="1"/>
</dbReference>
<dbReference type="SUPFAM" id="SSF57424">
    <property type="entry name" value="LDL receptor-like module"/>
    <property type="match status" value="1"/>
</dbReference>
<feature type="transmembrane region" description="Helical" evidence="7">
    <location>
        <begin position="63"/>
        <end position="88"/>
    </location>
</feature>
<accession>A0A7J7QT02</accession>
<dbReference type="InterPro" id="IPR020067">
    <property type="entry name" value="Frizzled_dom"/>
</dbReference>
<dbReference type="CDD" id="cd00041">
    <property type="entry name" value="CUB"/>
    <property type="match status" value="1"/>
</dbReference>
<evidence type="ECO:0000256" key="2">
    <source>
        <dbReference type="ARBA" id="ARBA00022737"/>
    </source>
</evidence>
<feature type="compositionally biased region" description="Pro residues" evidence="6">
    <location>
        <begin position="95"/>
        <end position="105"/>
    </location>
</feature>
<dbReference type="InterPro" id="IPR000859">
    <property type="entry name" value="CUB_dom"/>
</dbReference>
<dbReference type="Gene3D" id="2.60.120.290">
    <property type="entry name" value="Spermadhesin, CUB domain"/>
    <property type="match status" value="1"/>
</dbReference>
<dbReference type="Pfam" id="PF00431">
    <property type="entry name" value="CUB"/>
    <property type="match status" value="1"/>
</dbReference>
<evidence type="ECO:0000256" key="4">
    <source>
        <dbReference type="PROSITE-ProRule" id="PRU00090"/>
    </source>
</evidence>
<dbReference type="GO" id="GO:0005886">
    <property type="term" value="C:plasma membrane"/>
    <property type="evidence" value="ECO:0007669"/>
    <property type="project" value="UniProtKB-SubCell"/>
</dbReference>
<name>A0A7J7QT02_PIPKU</name>
<feature type="region of interest" description="Disordered" evidence="6">
    <location>
        <begin position="95"/>
        <end position="130"/>
    </location>
</feature>
<reference evidence="10 11" key="1">
    <citation type="journal article" date="2020" name="Nature">
        <title>Six reference-quality genomes reveal evolution of bat adaptations.</title>
        <authorList>
            <person name="Jebb D."/>
            <person name="Huang Z."/>
            <person name="Pippel M."/>
            <person name="Hughes G.M."/>
            <person name="Lavrichenko K."/>
            <person name="Devanna P."/>
            <person name="Winkler S."/>
            <person name="Jermiin L.S."/>
            <person name="Skirmuntt E.C."/>
            <person name="Katzourakis A."/>
            <person name="Burkitt-Gray L."/>
            <person name="Ray D.A."/>
            <person name="Sullivan K.A.M."/>
            <person name="Roscito J.G."/>
            <person name="Kirilenko B.M."/>
            <person name="Davalos L.M."/>
            <person name="Corthals A.P."/>
            <person name="Power M.L."/>
            <person name="Jones G."/>
            <person name="Ransome R.D."/>
            <person name="Dechmann D.K.N."/>
            <person name="Locatelli A.G."/>
            <person name="Puechmaille S.J."/>
            <person name="Fedrigo O."/>
            <person name="Jarvis E.D."/>
            <person name="Hiller M."/>
            <person name="Vernes S.C."/>
            <person name="Myers E.W."/>
            <person name="Teeling E.C."/>
        </authorList>
    </citation>
    <scope>NUCLEOTIDE SEQUENCE [LARGE SCALE GENOMIC DNA]</scope>
    <source>
        <strain evidence="10">MPipKuh1</strain>
        <tissue evidence="10">Flight muscle</tissue>
    </source>
</reference>
<feature type="disulfide bond" evidence="5">
    <location>
        <begin position="256"/>
        <end position="268"/>
    </location>
</feature>
<keyword evidence="3 5" id="KW-1015">Disulfide bond</keyword>
<dbReference type="Proteomes" id="UP000558488">
    <property type="component" value="Unassembled WGS sequence"/>
</dbReference>
<dbReference type="PANTHER" id="PTHR24251:SF30">
    <property type="entry name" value="MEMBRANE FRIZZLED-RELATED PROTEIN"/>
    <property type="match status" value="1"/>
</dbReference>
<feature type="disulfide bond" evidence="5">
    <location>
        <begin position="275"/>
        <end position="290"/>
    </location>
</feature>
<evidence type="ECO:0000256" key="7">
    <source>
        <dbReference type="SAM" id="Phobius"/>
    </source>
</evidence>
<feature type="region of interest" description="Disordered" evidence="6">
    <location>
        <begin position="286"/>
        <end position="349"/>
    </location>
</feature>
<proteinExistence type="predicted"/>
<evidence type="ECO:0000256" key="5">
    <source>
        <dbReference type="PROSITE-ProRule" id="PRU00124"/>
    </source>
</evidence>
<comment type="subcellular location">
    <subcellularLocation>
        <location evidence="1">Cell membrane</location>
        <topology evidence="1">Single-pass membrane protein</topology>
    </subcellularLocation>
</comment>
<evidence type="ECO:0000313" key="11">
    <source>
        <dbReference type="Proteomes" id="UP000558488"/>
    </source>
</evidence>
<dbReference type="CDD" id="cd00112">
    <property type="entry name" value="LDLa"/>
    <property type="match status" value="1"/>
</dbReference>
<feature type="domain" description="CUB" evidence="8">
    <location>
        <begin position="140"/>
        <end position="249"/>
    </location>
</feature>
<dbReference type="SUPFAM" id="SSF63501">
    <property type="entry name" value="Frizzled cysteine-rich domain"/>
    <property type="match status" value="1"/>
</dbReference>
<evidence type="ECO:0000256" key="1">
    <source>
        <dbReference type="ARBA" id="ARBA00004162"/>
    </source>
</evidence>
<gene>
    <name evidence="10" type="ORF">mPipKuh1_011487</name>
</gene>
<evidence type="ECO:0000259" key="8">
    <source>
        <dbReference type="PROSITE" id="PS01180"/>
    </source>
</evidence>
<organism evidence="10 11">
    <name type="scientific">Pipistrellus kuhlii</name>
    <name type="common">Kuhl's pipistrelle</name>
    <dbReference type="NCBI Taxonomy" id="59472"/>
    <lineage>
        <taxon>Eukaryota</taxon>
        <taxon>Metazoa</taxon>
        <taxon>Chordata</taxon>
        <taxon>Craniata</taxon>
        <taxon>Vertebrata</taxon>
        <taxon>Euteleostomi</taxon>
        <taxon>Mammalia</taxon>
        <taxon>Eutheria</taxon>
        <taxon>Laurasiatheria</taxon>
        <taxon>Chiroptera</taxon>
        <taxon>Yangochiroptera</taxon>
        <taxon>Vespertilionidae</taxon>
        <taxon>Pipistrellus</taxon>
    </lineage>
</organism>
<comment type="caution">
    <text evidence="10">The sequence shown here is derived from an EMBL/GenBank/DDBJ whole genome shotgun (WGS) entry which is preliminary data.</text>
</comment>
<dbReference type="PANTHER" id="PTHR24251">
    <property type="entry name" value="OVOCHYMASE-RELATED"/>
    <property type="match status" value="1"/>
</dbReference>
<keyword evidence="11" id="KW-1185">Reference proteome</keyword>
<dbReference type="SMART" id="SM00063">
    <property type="entry name" value="FRI"/>
    <property type="match status" value="1"/>
</dbReference>
<keyword evidence="2" id="KW-0677">Repeat</keyword>
<dbReference type="FunFam" id="2.60.120.290:FF:000013">
    <property type="entry name" value="Membrane frizzled-related protein"/>
    <property type="match status" value="1"/>
</dbReference>
<feature type="compositionally biased region" description="Polar residues" evidence="6">
    <location>
        <begin position="289"/>
        <end position="306"/>
    </location>
</feature>
<dbReference type="InterPro" id="IPR036790">
    <property type="entry name" value="Frizzled_dom_sf"/>
</dbReference>
<evidence type="ECO:0000256" key="6">
    <source>
        <dbReference type="SAM" id="MobiDB-lite"/>
    </source>
</evidence>
<keyword evidence="7" id="KW-0812">Transmembrane</keyword>